<dbReference type="InterPro" id="IPR002939">
    <property type="entry name" value="DnaJ_C"/>
</dbReference>
<dbReference type="SMART" id="SM00271">
    <property type="entry name" value="DnaJ"/>
    <property type="match status" value="1"/>
</dbReference>
<dbReference type="AlphaFoldDB" id="A4RUN9"/>
<dbReference type="InterPro" id="IPR001623">
    <property type="entry name" value="DnaJ_domain"/>
</dbReference>
<dbReference type="Gramene" id="ABO95285">
    <property type="protein sequence ID" value="ABO95285"/>
    <property type="gene ID" value="OSTLU_30687"/>
</dbReference>
<dbReference type="PANTHER" id="PTHR24078">
    <property type="entry name" value="DNAJ HOMOLOG SUBFAMILY C MEMBER"/>
    <property type="match status" value="1"/>
</dbReference>
<proteinExistence type="predicted"/>
<dbReference type="Pfam" id="PF01556">
    <property type="entry name" value="DnaJ_C"/>
    <property type="match status" value="1"/>
</dbReference>
<feature type="transmembrane region" description="Helical" evidence="2">
    <location>
        <begin position="302"/>
        <end position="323"/>
    </location>
</feature>
<dbReference type="PROSITE" id="PS50076">
    <property type="entry name" value="DNAJ_2"/>
    <property type="match status" value="1"/>
</dbReference>
<dbReference type="Pfam" id="PF00226">
    <property type="entry name" value="DnaJ"/>
    <property type="match status" value="1"/>
</dbReference>
<evidence type="ECO:0000256" key="2">
    <source>
        <dbReference type="SAM" id="Phobius"/>
    </source>
</evidence>
<dbReference type="EMBL" id="CP000583">
    <property type="protein sequence ID" value="ABO95285.1"/>
    <property type="molecule type" value="Genomic_DNA"/>
</dbReference>
<dbReference type="PANTHER" id="PTHR24078:SF553">
    <property type="entry name" value="DNAJ HOMOLOG SUBFAMILY B MEMBER 5"/>
    <property type="match status" value="1"/>
</dbReference>
<sequence length="404" mass="46041">MARGRREDGADASATTSAPKRELYEVLGLEKSPKITGADVRKAYHKLAKLNHPDKVSGDDAAKEAAKMRFQEIGHAYSVLSDPEQRKEYDDIGMKMFEEPGVYDHFEAEQARMMYCEALGIRECVVRELWCDLEELYSGCVRREGVMVLGVDERTRKVVQKSHVFTVRVHRGWREGFELKFTPSGNDLQSVMFVIRERPHARFDRVNDGSDIATWVALEPRQAVNGCVITTRSISGREIKLAVKPNSHTIRKGEEKVIKGEGFHKPGTNERGDMIIYFRVMNKVEAYLMQGTGWRMKWVKRIAIGLSVWIALNLAGEILIYFLEDMLLLSNIPDEFLLDQFPAHYGEFDTSAWWPKVKIPEALVSEHFRVSTSGGFPHYHMSDVPSRALLRAIVQGGVLTRPRR</sequence>
<dbReference type="GO" id="GO:0051082">
    <property type="term" value="F:unfolded protein binding"/>
    <property type="evidence" value="ECO:0007669"/>
    <property type="project" value="InterPro"/>
</dbReference>
<dbReference type="InterPro" id="IPR051339">
    <property type="entry name" value="DnaJ_subfamily_B"/>
</dbReference>
<name>A4RUN9_OSTLU</name>
<keyword evidence="2" id="KW-1133">Transmembrane helix</keyword>
<dbReference type="Gene3D" id="2.60.260.20">
    <property type="entry name" value="Urease metallochaperone UreE, N-terminal domain"/>
    <property type="match status" value="2"/>
</dbReference>
<accession>A4RUN9</accession>
<dbReference type="Proteomes" id="UP000001568">
    <property type="component" value="Chromosome 3"/>
</dbReference>
<dbReference type="HOGENOM" id="CLU_682226_0_0_1"/>
<dbReference type="STRING" id="436017.A4RUN9"/>
<evidence type="ECO:0000256" key="1">
    <source>
        <dbReference type="ARBA" id="ARBA00023186"/>
    </source>
</evidence>
<dbReference type="GO" id="GO:0005829">
    <property type="term" value="C:cytosol"/>
    <property type="evidence" value="ECO:0007669"/>
    <property type="project" value="TreeGrafter"/>
</dbReference>
<dbReference type="InterPro" id="IPR036869">
    <property type="entry name" value="J_dom_sf"/>
</dbReference>
<reference evidence="4 5" key="1">
    <citation type="journal article" date="2007" name="Proc. Natl. Acad. Sci. U.S.A.">
        <title>The tiny eukaryote Ostreococcus provides genomic insights into the paradox of plankton speciation.</title>
        <authorList>
            <person name="Palenik B."/>
            <person name="Grimwood J."/>
            <person name="Aerts A."/>
            <person name="Rouze P."/>
            <person name="Salamov A."/>
            <person name="Putnam N."/>
            <person name="Dupont C."/>
            <person name="Jorgensen R."/>
            <person name="Derelle E."/>
            <person name="Rombauts S."/>
            <person name="Zhou K."/>
            <person name="Otillar R."/>
            <person name="Merchant S.S."/>
            <person name="Podell S."/>
            <person name="Gaasterland T."/>
            <person name="Napoli C."/>
            <person name="Gendler K."/>
            <person name="Manuell A."/>
            <person name="Tai V."/>
            <person name="Vallon O."/>
            <person name="Piganeau G."/>
            <person name="Jancek S."/>
            <person name="Heijde M."/>
            <person name="Jabbari K."/>
            <person name="Bowler C."/>
            <person name="Lohr M."/>
            <person name="Robbens S."/>
            <person name="Werner G."/>
            <person name="Dubchak I."/>
            <person name="Pazour G.J."/>
            <person name="Ren Q."/>
            <person name="Paulsen I."/>
            <person name="Delwiche C."/>
            <person name="Schmutz J."/>
            <person name="Rokhsar D."/>
            <person name="Van de Peer Y."/>
            <person name="Moreau H."/>
            <person name="Grigoriev I.V."/>
        </authorList>
    </citation>
    <scope>NUCLEOTIDE SEQUENCE [LARGE SCALE GENOMIC DNA]</scope>
    <source>
        <strain evidence="4 5">CCE9901</strain>
    </source>
</reference>
<dbReference type="PROSITE" id="PS00636">
    <property type="entry name" value="DNAJ_1"/>
    <property type="match status" value="1"/>
</dbReference>
<dbReference type="SUPFAM" id="SSF49493">
    <property type="entry name" value="HSP40/DnaJ peptide-binding domain"/>
    <property type="match status" value="1"/>
</dbReference>
<dbReference type="GeneID" id="5000864"/>
<keyword evidence="1" id="KW-0143">Chaperone</keyword>
<dbReference type="OMA" id="IIYFRVM"/>
<dbReference type="KEGG" id="olu:OSTLU_30687"/>
<dbReference type="PRINTS" id="PR00625">
    <property type="entry name" value="JDOMAIN"/>
</dbReference>
<dbReference type="RefSeq" id="XP_001416992.1">
    <property type="nucleotide sequence ID" value="XM_001416955.1"/>
</dbReference>
<dbReference type="GO" id="GO:0006457">
    <property type="term" value="P:protein folding"/>
    <property type="evidence" value="ECO:0007669"/>
    <property type="project" value="InterPro"/>
</dbReference>
<evidence type="ECO:0000313" key="4">
    <source>
        <dbReference type="EMBL" id="ABO95285.1"/>
    </source>
</evidence>
<dbReference type="eggNOG" id="KOG0714">
    <property type="taxonomic scope" value="Eukaryota"/>
</dbReference>
<dbReference type="CDD" id="cd10747">
    <property type="entry name" value="DnaJ_C"/>
    <property type="match status" value="1"/>
</dbReference>
<evidence type="ECO:0000313" key="5">
    <source>
        <dbReference type="Proteomes" id="UP000001568"/>
    </source>
</evidence>
<dbReference type="CDD" id="cd06257">
    <property type="entry name" value="DnaJ"/>
    <property type="match status" value="1"/>
</dbReference>
<dbReference type="Gene3D" id="1.10.287.110">
    <property type="entry name" value="DnaJ domain"/>
    <property type="match status" value="1"/>
</dbReference>
<dbReference type="OrthoDB" id="445556at2759"/>
<evidence type="ECO:0000259" key="3">
    <source>
        <dbReference type="PROSITE" id="PS50076"/>
    </source>
</evidence>
<keyword evidence="5" id="KW-1185">Reference proteome</keyword>
<dbReference type="GO" id="GO:0051087">
    <property type="term" value="F:protein-folding chaperone binding"/>
    <property type="evidence" value="ECO:0007669"/>
    <property type="project" value="TreeGrafter"/>
</dbReference>
<dbReference type="InterPro" id="IPR018253">
    <property type="entry name" value="DnaJ_domain_CS"/>
</dbReference>
<dbReference type="InterPro" id="IPR008971">
    <property type="entry name" value="HSP40/DnaJ_pept-bd"/>
</dbReference>
<keyword evidence="2" id="KW-0472">Membrane</keyword>
<protein>
    <recommendedName>
        <fullName evidence="3">J domain-containing protein</fullName>
    </recommendedName>
</protein>
<keyword evidence="2" id="KW-0812">Transmembrane</keyword>
<feature type="domain" description="J" evidence="3">
    <location>
        <begin position="22"/>
        <end position="93"/>
    </location>
</feature>
<dbReference type="SUPFAM" id="SSF46565">
    <property type="entry name" value="Chaperone J-domain"/>
    <property type="match status" value="1"/>
</dbReference>
<organism evidence="4 5">
    <name type="scientific">Ostreococcus lucimarinus (strain CCE9901)</name>
    <dbReference type="NCBI Taxonomy" id="436017"/>
    <lineage>
        <taxon>Eukaryota</taxon>
        <taxon>Viridiplantae</taxon>
        <taxon>Chlorophyta</taxon>
        <taxon>Mamiellophyceae</taxon>
        <taxon>Mamiellales</taxon>
        <taxon>Bathycoccaceae</taxon>
        <taxon>Ostreococcus</taxon>
    </lineage>
</organism>
<gene>
    <name evidence="4" type="ORF">OSTLU_30687</name>
</gene>